<dbReference type="InterPro" id="IPR041577">
    <property type="entry name" value="RT_RNaseH_2"/>
</dbReference>
<keyword evidence="4" id="KW-0808">Transferase</keyword>
<feature type="non-terminal residue" evidence="4">
    <location>
        <position position="227"/>
    </location>
</feature>
<dbReference type="InterPro" id="IPR050951">
    <property type="entry name" value="Retrovirus_Pol_polyprotein"/>
</dbReference>
<dbReference type="PANTHER" id="PTHR37984:SF5">
    <property type="entry name" value="PROTEIN NYNRIN-LIKE"/>
    <property type="match status" value="1"/>
</dbReference>
<feature type="domain" description="Reverse transcriptase/retrotransposon-derived protein RNase H-like" evidence="2">
    <location>
        <begin position="2"/>
        <end position="64"/>
    </location>
</feature>
<dbReference type="GO" id="GO:0003964">
    <property type="term" value="F:RNA-directed DNA polymerase activity"/>
    <property type="evidence" value="ECO:0007669"/>
    <property type="project" value="UniProtKB-KW"/>
</dbReference>
<evidence type="ECO:0000259" key="2">
    <source>
        <dbReference type="Pfam" id="PF17919"/>
    </source>
</evidence>
<keyword evidence="4" id="KW-0548">Nucleotidyltransferase</keyword>
<dbReference type="FunFam" id="1.10.340.70:FF:000001">
    <property type="entry name" value="Retrovirus-related Pol polyprotein from transposon gypsy-like Protein"/>
    <property type="match status" value="1"/>
</dbReference>
<dbReference type="AlphaFoldDB" id="A0A392PBJ9"/>
<feature type="domain" description="Integrase zinc-binding" evidence="3">
    <location>
        <begin position="168"/>
        <end position="221"/>
    </location>
</feature>
<dbReference type="Gene3D" id="1.10.340.70">
    <property type="match status" value="1"/>
</dbReference>
<evidence type="ECO:0000313" key="4">
    <source>
        <dbReference type="EMBL" id="MCI09521.1"/>
    </source>
</evidence>
<keyword evidence="4" id="KW-0695">RNA-directed DNA polymerase</keyword>
<evidence type="ECO:0000259" key="3">
    <source>
        <dbReference type="Pfam" id="PF17921"/>
    </source>
</evidence>
<reference evidence="4 5" key="1">
    <citation type="journal article" date="2018" name="Front. Plant Sci.">
        <title>Red Clover (Trifolium pratense) and Zigzag Clover (T. medium) - A Picture of Genomic Similarities and Differences.</title>
        <authorList>
            <person name="Dluhosova J."/>
            <person name="Istvanek J."/>
            <person name="Nedelnik J."/>
            <person name="Repkova J."/>
        </authorList>
    </citation>
    <scope>NUCLEOTIDE SEQUENCE [LARGE SCALE GENOMIC DNA]</scope>
    <source>
        <strain evidence="5">cv. 10/8</strain>
        <tissue evidence="4">Leaf</tissue>
    </source>
</reference>
<evidence type="ECO:0000313" key="5">
    <source>
        <dbReference type="Proteomes" id="UP000265520"/>
    </source>
</evidence>
<accession>A0A392PBJ9</accession>
<dbReference type="PANTHER" id="PTHR37984">
    <property type="entry name" value="PROTEIN CBG26694"/>
    <property type="match status" value="1"/>
</dbReference>
<comment type="caution">
    <text evidence="4">The sequence shown here is derived from an EMBL/GenBank/DDBJ whole genome shotgun (WGS) entry which is preliminary data.</text>
</comment>
<organism evidence="4 5">
    <name type="scientific">Trifolium medium</name>
    <dbReference type="NCBI Taxonomy" id="97028"/>
    <lineage>
        <taxon>Eukaryota</taxon>
        <taxon>Viridiplantae</taxon>
        <taxon>Streptophyta</taxon>
        <taxon>Embryophyta</taxon>
        <taxon>Tracheophyta</taxon>
        <taxon>Spermatophyta</taxon>
        <taxon>Magnoliopsida</taxon>
        <taxon>eudicotyledons</taxon>
        <taxon>Gunneridae</taxon>
        <taxon>Pentapetalae</taxon>
        <taxon>rosids</taxon>
        <taxon>fabids</taxon>
        <taxon>Fabales</taxon>
        <taxon>Fabaceae</taxon>
        <taxon>Papilionoideae</taxon>
        <taxon>50 kb inversion clade</taxon>
        <taxon>NPAAA clade</taxon>
        <taxon>Hologalegina</taxon>
        <taxon>IRL clade</taxon>
        <taxon>Trifolieae</taxon>
        <taxon>Trifolium</taxon>
    </lineage>
</organism>
<sequence length="227" mass="25459">MASPPVLVLPNFELPFEVECDAAGRGIRAVLIQQRKPIAFFSKALSEGNLAKSVYEKELMAITSPDQQGWLAKLLGYHFEVKYKPGLENKAADALSRCYDDVELKTLMSYPTWVDSKSLLDEVAADTDIQVLIQELHKNPAAKPGYCVKNGVLFYHGRLVISPKSPSIPMLLEEYHCTLAGGHSGFLRTYRRLAENLYWVGMQRSVRDFVRACDTCQRQKYSATIPG</sequence>
<protein>
    <submittedName>
        <fullName evidence="4">RNA-directed DNA polymerase (Reverse transcriptase)</fullName>
    </submittedName>
</protein>
<dbReference type="EMBL" id="LXQA010072953">
    <property type="protein sequence ID" value="MCI09521.1"/>
    <property type="molecule type" value="Genomic_DNA"/>
</dbReference>
<keyword evidence="1" id="KW-0511">Multifunctional enzyme</keyword>
<dbReference type="SUPFAM" id="SSF56672">
    <property type="entry name" value="DNA/RNA polymerases"/>
    <property type="match status" value="1"/>
</dbReference>
<keyword evidence="5" id="KW-1185">Reference proteome</keyword>
<dbReference type="InterPro" id="IPR041588">
    <property type="entry name" value="Integrase_H2C2"/>
</dbReference>
<dbReference type="InterPro" id="IPR043502">
    <property type="entry name" value="DNA/RNA_pol_sf"/>
</dbReference>
<proteinExistence type="predicted"/>
<evidence type="ECO:0000256" key="1">
    <source>
        <dbReference type="ARBA" id="ARBA00023268"/>
    </source>
</evidence>
<dbReference type="Pfam" id="PF17921">
    <property type="entry name" value="Integrase_H2C2"/>
    <property type="match status" value="1"/>
</dbReference>
<dbReference type="Pfam" id="PF17919">
    <property type="entry name" value="RT_RNaseH_2"/>
    <property type="match status" value="1"/>
</dbReference>
<dbReference type="Proteomes" id="UP000265520">
    <property type="component" value="Unassembled WGS sequence"/>
</dbReference>
<name>A0A392PBJ9_9FABA</name>